<keyword evidence="3" id="KW-1185">Reference proteome</keyword>
<sequence>MFGLEEQKKKEPEKEFVFDLEREMGKAEKQKELKQKIEERLQKIKQVLRSGENKEEFDHFGALLHGYAAFLKVITRIKAV</sequence>
<dbReference type="AlphaFoldDB" id="A0A090CZQ4"/>
<dbReference type="Pfam" id="PF17376">
    <property type="entry name" value="DUF5398"/>
    <property type="match status" value="1"/>
</dbReference>
<reference evidence="2" key="1">
    <citation type="submission" date="2013-12" db="EMBL/GenBank/DDBJ databases">
        <authorList>
            <person name="Linke B."/>
        </authorList>
    </citation>
    <scope>NUCLEOTIDE SEQUENCE [LARGE SCALE GENOMIC DNA]</scope>
    <source>
        <strain evidence="2">CRIB-18</strain>
    </source>
</reference>
<gene>
    <name evidence="2" type="primary">sctE</name>
    <name evidence="2" type="ORF">CSEC_0106</name>
</gene>
<organism evidence="2 3">
    <name type="scientific">Candidatus Criblamydia sequanensis CRIB-18</name>
    <dbReference type="NCBI Taxonomy" id="1437425"/>
    <lineage>
        <taxon>Bacteria</taxon>
        <taxon>Pseudomonadati</taxon>
        <taxon>Chlamydiota</taxon>
        <taxon>Chlamydiia</taxon>
        <taxon>Parachlamydiales</taxon>
        <taxon>Candidatus Criblamydiaceae</taxon>
        <taxon>Candidatus Criblamydia</taxon>
    </lineage>
</organism>
<proteinExistence type="predicted"/>
<dbReference type="InterPro" id="IPR035336">
    <property type="entry name" value="DUF5398"/>
</dbReference>
<dbReference type="eggNOG" id="ENOG50332JN">
    <property type="taxonomic scope" value="Bacteria"/>
</dbReference>
<dbReference type="OrthoDB" id="21619at2"/>
<dbReference type="RefSeq" id="WP_041016461.1">
    <property type="nucleotide sequence ID" value="NZ_CCEJ010000001.1"/>
</dbReference>
<dbReference type="Proteomes" id="UP000031552">
    <property type="component" value="Unassembled WGS sequence"/>
</dbReference>
<name>A0A090CZQ4_9BACT</name>
<dbReference type="EMBL" id="CCEJ010000001">
    <property type="protein sequence ID" value="CDR32950.1"/>
    <property type="molecule type" value="Genomic_DNA"/>
</dbReference>
<evidence type="ECO:0000313" key="2">
    <source>
        <dbReference type="EMBL" id="CDR32950.1"/>
    </source>
</evidence>
<protein>
    <submittedName>
        <fullName evidence="2">Needle chaperone SctE</fullName>
    </submittedName>
</protein>
<comment type="caution">
    <text evidence="2">The sequence shown here is derived from an EMBL/GenBank/DDBJ whole genome shotgun (WGS) entry which is preliminary data.</text>
</comment>
<keyword evidence="1" id="KW-0175">Coiled coil</keyword>
<reference evidence="2" key="2">
    <citation type="submission" date="2014-09" db="EMBL/GenBank/DDBJ databases">
        <title>Criblamydia sequanensis harbors a mega-plasmid encoding arsenite resistance.</title>
        <authorList>
            <person name="Bertelli C."/>
            <person name="Goesmann A."/>
            <person name="Greub G."/>
        </authorList>
    </citation>
    <scope>NUCLEOTIDE SEQUENCE [LARGE SCALE GENOMIC DNA]</scope>
    <source>
        <strain evidence="2">CRIB-18</strain>
    </source>
</reference>
<feature type="coiled-coil region" evidence="1">
    <location>
        <begin position="20"/>
        <end position="54"/>
    </location>
</feature>
<dbReference type="STRING" id="1437425.CSEC_0106"/>
<evidence type="ECO:0000256" key="1">
    <source>
        <dbReference type="SAM" id="Coils"/>
    </source>
</evidence>
<evidence type="ECO:0000313" key="3">
    <source>
        <dbReference type="Proteomes" id="UP000031552"/>
    </source>
</evidence>
<accession>A0A090CZQ4</accession>